<dbReference type="AlphaFoldDB" id="A0A504YMX0"/>
<dbReference type="SUPFAM" id="SSF50969">
    <property type="entry name" value="YVTN repeat-like/Quinoprotein amine dehydrogenase"/>
    <property type="match status" value="1"/>
</dbReference>
<dbReference type="InterPro" id="IPR011044">
    <property type="entry name" value="Quino_amine_DH_bsu"/>
</dbReference>
<keyword evidence="3" id="KW-1185">Reference proteome</keyword>
<accession>A0A504YMX0</accession>
<feature type="region of interest" description="Disordered" evidence="1">
    <location>
        <begin position="112"/>
        <end position="132"/>
    </location>
</feature>
<evidence type="ECO:0000256" key="1">
    <source>
        <dbReference type="SAM" id="MobiDB-lite"/>
    </source>
</evidence>
<evidence type="ECO:0000313" key="3">
    <source>
        <dbReference type="Proteomes" id="UP000316759"/>
    </source>
</evidence>
<dbReference type="Proteomes" id="UP000316759">
    <property type="component" value="Unassembled WGS sequence"/>
</dbReference>
<dbReference type="EMBL" id="SUNJ01011188">
    <property type="protein sequence ID" value="TPP59080.1"/>
    <property type="molecule type" value="Genomic_DNA"/>
</dbReference>
<organism evidence="2 3">
    <name type="scientific">Fasciola gigantica</name>
    <name type="common">Giant liver fluke</name>
    <dbReference type="NCBI Taxonomy" id="46835"/>
    <lineage>
        <taxon>Eukaryota</taxon>
        <taxon>Metazoa</taxon>
        <taxon>Spiralia</taxon>
        <taxon>Lophotrochozoa</taxon>
        <taxon>Platyhelminthes</taxon>
        <taxon>Trematoda</taxon>
        <taxon>Digenea</taxon>
        <taxon>Plagiorchiida</taxon>
        <taxon>Echinostomata</taxon>
        <taxon>Echinostomatoidea</taxon>
        <taxon>Fasciolidae</taxon>
        <taxon>Fasciola</taxon>
    </lineage>
</organism>
<sequence>MGLSSNKRTHHPTSPGQTVASTSKLGQRYHVIIDENGNVEAVYNRTTGELITSATVTQSGIITFADGQIGLYHPVKTETIRDRQSSGNRRRTLEKTSLRPIHSDLCRSGQWTKHGLHSHSPTEPCSRAPTQQGHRYRIVTSVQDNQTIVIDTRTGLPLDGATIMENGLIRLEDGNLVAPASTDKSQYLVVENIEPDGPVMIFDRKSGKQLTDATFDADGVIHLPDGSIGCCTNFRQTIDTSSSQIRTPRIHRIRPT</sequence>
<proteinExistence type="predicted"/>
<name>A0A504YMX0_FASGI</name>
<reference evidence="2 3" key="1">
    <citation type="submission" date="2019-04" db="EMBL/GenBank/DDBJ databases">
        <title>Annotation for the trematode Fasciola gigantica.</title>
        <authorList>
            <person name="Choi Y.-J."/>
        </authorList>
    </citation>
    <scope>NUCLEOTIDE SEQUENCE [LARGE SCALE GENOMIC DNA]</scope>
    <source>
        <strain evidence="2">Uganda_cow_1</strain>
    </source>
</reference>
<feature type="compositionally biased region" description="Polar residues" evidence="1">
    <location>
        <begin position="119"/>
        <end position="132"/>
    </location>
</feature>
<gene>
    <name evidence="2" type="ORF">FGIG_02707</name>
</gene>
<comment type="caution">
    <text evidence="2">The sequence shown here is derived from an EMBL/GenBank/DDBJ whole genome shotgun (WGS) entry which is preliminary data.</text>
</comment>
<dbReference type="STRING" id="46835.A0A504YMX0"/>
<protein>
    <submittedName>
        <fullName evidence="2">Uncharacterized protein</fullName>
    </submittedName>
</protein>
<evidence type="ECO:0000313" key="2">
    <source>
        <dbReference type="EMBL" id="TPP59080.1"/>
    </source>
</evidence>
<feature type="region of interest" description="Disordered" evidence="1">
    <location>
        <begin position="1"/>
        <end position="23"/>
    </location>
</feature>